<dbReference type="AlphaFoldDB" id="A0A921II38"/>
<dbReference type="GO" id="GO:0043137">
    <property type="term" value="P:DNA replication, removal of RNA primer"/>
    <property type="evidence" value="ECO:0007669"/>
    <property type="project" value="TreeGrafter"/>
</dbReference>
<evidence type="ECO:0000256" key="2">
    <source>
        <dbReference type="ARBA" id="ARBA00004065"/>
    </source>
</evidence>
<evidence type="ECO:0000256" key="4">
    <source>
        <dbReference type="ARBA" id="ARBA00011245"/>
    </source>
</evidence>
<dbReference type="EC" id="3.1.26.4" evidence="5 11"/>
<feature type="binding site" evidence="11">
    <location>
        <position position="73"/>
    </location>
    <ligand>
        <name>Mg(2+)</name>
        <dbReference type="ChEBI" id="CHEBI:18420"/>
        <label>1</label>
    </ligand>
</feature>
<dbReference type="InterPro" id="IPR022892">
    <property type="entry name" value="RNaseHI"/>
</dbReference>
<keyword evidence="8 11" id="KW-0255">Endonuclease</keyword>
<reference evidence="13" key="2">
    <citation type="submission" date="2021-09" db="EMBL/GenBank/DDBJ databases">
        <authorList>
            <person name="Gilroy R."/>
        </authorList>
    </citation>
    <scope>NUCLEOTIDE SEQUENCE</scope>
    <source>
        <strain evidence="13">ChiBcec21-2208</strain>
    </source>
</reference>
<keyword evidence="7 11" id="KW-0479">Metal-binding</keyword>
<dbReference type="Pfam" id="PF00075">
    <property type="entry name" value="RNase_H"/>
    <property type="match status" value="1"/>
</dbReference>
<dbReference type="InterPro" id="IPR012337">
    <property type="entry name" value="RNaseH-like_sf"/>
</dbReference>
<comment type="catalytic activity">
    <reaction evidence="1 11">
        <text>Endonucleolytic cleavage to 5'-phosphomonoester.</text>
        <dbReference type="EC" id="3.1.26.4"/>
    </reaction>
</comment>
<evidence type="ECO:0000256" key="7">
    <source>
        <dbReference type="ARBA" id="ARBA00022723"/>
    </source>
</evidence>
<organism evidence="13 14">
    <name type="scientific">Subdoligranulum variabile</name>
    <dbReference type="NCBI Taxonomy" id="214851"/>
    <lineage>
        <taxon>Bacteria</taxon>
        <taxon>Bacillati</taxon>
        <taxon>Bacillota</taxon>
        <taxon>Clostridia</taxon>
        <taxon>Eubacteriales</taxon>
        <taxon>Oscillospiraceae</taxon>
        <taxon>Subdoligranulum</taxon>
    </lineage>
</organism>
<dbReference type="PROSITE" id="PS50879">
    <property type="entry name" value="RNASE_H_1"/>
    <property type="match status" value="1"/>
</dbReference>
<comment type="similarity">
    <text evidence="3 11">Belongs to the RNase H family.</text>
</comment>
<dbReference type="Proteomes" id="UP000782880">
    <property type="component" value="Unassembled WGS sequence"/>
</dbReference>
<evidence type="ECO:0000256" key="5">
    <source>
        <dbReference type="ARBA" id="ARBA00012180"/>
    </source>
</evidence>
<dbReference type="PANTHER" id="PTHR10642:SF26">
    <property type="entry name" value="RIBONUCLEASE H1"/>
    <property type="match status" value="1"/>
</dbReference>
<dbReference type="CDD" id="cd09278">
    <property type="entry name" value="RNase_HI_prokaryote_like"/>
    <property type="match status" value="1"/>
</dbReference>
<feature type="binding site" evidence="11">
    <location>
        <position position="9"/>
    </location>
    <ligand>
        <name>Mg(2+)</name>
        <dbReference type="ChEBI" id="CHEBI:18420"/>
        <label>1</label>
    </ligand>
</feature>
<evidence type="ECO:0000256" key="1">
    <source>
        <dbReference type="ARBA" id="ARBA00000077"/>
    </source>
</evidence>
<dbReference type="InterPro" id="IPR050092">
    <property type="entry name" value="RNase_H"/>
</dbReference>
<dbReference type="NCBIfam" id="NF001236">
    <property type="entry name" value="PRK00203.1"/>
    <property type="match status" value="1"/>
</dbReference>
<name>A0A921II38_9FIRM</name>
<dbReference type="GO" id="GO:0000287">
    <property type="term" value="F:magnesium ion binding"/>
    <property type="evidence" value="ECO:0007669"/>
    <property type="project" value="UniProtKB-UniRule"/>
</dbReference>
<proteinExistence type="inferred from homology"/>
<evidence type="ECO:0000256" key="10">
    <source>
        <dbReference type="ARBA" id="ARBA00022842"/>
    </source>
</evidence>
<dbReference type="Gene3D" id="3.30.420.10">
    <property type="entry name" value="Ribonuclease H-like superfamily/Ribonuclease H"/>
    <property type="match status" value="1"/>
</dbReference>
<dbReference type="HAMAP" id="MF_00042">
    <property type="entry name" value="RNase_H"/>
    <property type="match status" value="1"/>
</dbReference>
<dbReference type="GO" id="GO:0005737">
    <property type="term" value="C:cytoplasm"/>
    <property type="evidence" value="ECO:0007669"/>
    <property type="project" value="UniProtKB-SubCell"/>
</dbReference>
<evidence type="ECO:0000313" key="14">
    <source>
        <dbReference type="Proteomes" id="UP000782880"/>
    </source>
</evidence>
<feature type="binding site" evidence="11">
    <location>
        <position position="51"/>
    </location>
    <ligand>
        <name>Mg(2+)</name>
        <dbReference type="ChEBI" id="CHEBI:18420"/>
        <label>1</label>
    </ligand>
</feature>
<gene>
    <name evidence="11 13" type="primary">rnhA</name>
    <name evidence="13" type="ORF">K8V20_01010</name>
</gene>
<evidence type="ECO:0000256" key="3">
    <source>
        <dbReference type="ARBA" id="ARBA00005300"/>
    </source>
</evidence>
<sequence>MKRIEIYTDGACSGNPGPGGWGAILRFRTRDKVYEKELSGGEAQTTNNRMEMTALLEALRQLKEPCAIDLYSDSQYVINALEKGWARGWRSRGWKKADKSPALNADLWAPLLAESEKHQITYHWLKGHAGHPENERCDSMAVEQSKKYGGRQS</sequence>
<comment type="cofactor">
    <cofactor evidence="11">
        <name>Mg(2+)</name>
        <dbReference type="ChEBI" id="CHEBI:18420"/>
    </cofactor>
    <text evidence="11">Binds 1 Mg(2+) ion per subunit. May bind a second metal ion at a regulatory site, or after substrate binding.</text>
</comment>
<dbReference type="EMBL" id="DYVE01000032">
    <property type="protein sequence ID" value="HJG27216.1"/>
    <property type="molecule type" value="Genomic_DNA"/>
</dbReference>
<evidence type="ECO:0000256" key="6">
    <source>
        <dbReference type="ARBA" id="ARBA00022722"/>
    </source>
</evidence>
<comment type="caution">
    <text evidence="13">The sequence shown here is derived from an EMBL/GenBank/DDBJ whole genome shotgun (WGS) entry which is preliminary data.</text>
</comment>
<keyword evidence="11" id="KW-0963">Cytoplasm</keyword>
<feature type="domain" description="RNase H type-1" evidence="12">
    <location>
        <begin position="1"/>
        <end position="146"/>
    </location>
</feature>
<feature type="binding site" evidence="11">
    <location>
        <position position="138"/>
    </location>
    <ligand>
        <name>Mg(2+)</name>
        <dbReference type="ChEBI" id="CHEBI:18420"/>
        <label>2</label>
    </ligand>
</feature>
<keyword evidence="10 11" id="KW-0460">Magnesium</keyword>
<dbReference type="GO" id="GO:0003676">
    <property type="term" value="F:nucleic acid binding"/>
    <property type="evidence" value="ECO:0007669"/>
    <property type="project" value="InterPro"/>
</dbReference>
<evidence type="ECO:0000256" key="8">
    <source>
        <dbReference type="ARBA" id="ARBA00022759"/>
    </source>
</evidence>
<reference evidence="13" key="1">
    <citation type="journal article" date="2021" name="PeerJ">
        <title>Extensive microbial diversity within the chicken gut microbiome revealed by metagenomics and culture.</title>
        <authorList>
            <person name="Gilroy R."/>
            <person name="Ravi A."/>
            <person name="Getino M."/>
            <person name="Pursley I."/>
            <person name="Horton D.L."/>
            <person name="Alikhan N.F."/>
            <person name="Baker D."/>
            <person name="Gharbi K."/>
            <person name="Hall N."/>
            <person name="Watson M."/>
            <person name="Adriaenssens E.M."/>
            <person name="Foster-Nyarko E."/>
            <person name="Jarju S."/>
            <person name="Secka A."/>
            <person name="Antonio M."/>
            <person name="Oren A."/>
            <person name="Chaudhuri R.R."/>
            <person name="La Ragione R."/>
            <person name="Hildebrand F."/>
            <person name="Pallen M.J."/>
        </authorList>
    </citation>
    <scope>NUCLEOTIDE SEQUENCE</scope>
    <source>
        <strain evidence="13">ChiBcec21-2208</strain>
    </source>
</reference>
<accession>A0A921II38</accession>
<dbReference type="SUPFAM" id="SSF53098">
    <property type="entry name" value="Ribonuclease H-like"/>
    <property type="match status" value="1"/>
</dbReference>
<comment type="subunit">
    <text evidence="4 11">Monomer.</text>
</comment>
<comment type="function">
    <text evidence="2 11">Endonuclease that specifically degrades the RNA of RNA-DNA hybrids.</text>
</comment>
<dbReference type="FunFam" id="3.30.420.10:FF:000089">
    <property type="entry name" value="Ribonuclease H"/>
    <property type="match status" value="1"/>
</dbReference>
<evidence type="ECO:0000259" key="12">
    <source>
        <dbReference type="PROSITE" id="PS50879"/>
    </source>
</evidence>
<dbReference type="InterPro" id="IPR002156">
    <property type="entry name" value="RNaseH_domain"/>
</dbReference>
<protein>
    <recommendedName>
        <fullName evidence="5 11">Ribonuclease H</fullName>
        <shortName evidence="11">RNase H</shortName>
        <ecNumber evidence="5 11">3.1.26.4</ecNumber>
    </recommendedName>
</protein>
<evidence type="ECO:0000256" key="9">
    <source>
        <dbReference type="ARBA" id="ARBA00022801"/>
    </source>
</evidence>
<evidence type="ECO:0000256" key="11">
    <source>
        <dbReference type="HAMAP-Rule" id="MF_00042"/>
    </source>
</evidence>
<evidence type="ECO:0000313" key="13">
    <source>
        <dbReference type="EMBL" id="HJG27216.1"/>
    </source>
</evidence>
<dbReference type="GO" id="GO:0004523">
    <property type="term" value="F:RNA-DNA hybrid ribonuclease activity"/>
    <property type="evidence" value="ECO:0007669"/>
    <property type="project" value="UniProtKB-UniRule"/>
</dbReference>
<dbReference type="InterPro" id="IPR036397">
    <property type="entry name" value="RNaseH_sf"/>
</dbReference>
<comment type="subcellular location">
    <subcellularLocation>
        <location evidence="11">Cytoplasm</location>
    </subcellularLocation>
</comment>
<dbReference type="PANTHER" id="PTHR10642">
    <property type="entry name" value="RIBONUCLEASE H1"/>
    <property type="match status" value="1"/>
</dbReference>
<keyword evidence="6 11" id="KW-0540">Nuclease</keyword>
<keyword evidence="9 11" id="KW-0378">Hydrolase</keyword>
<feature type="binding site" evidence="11">
    <location>
        <position position="9"/>
    </location>
    <ligand>
        <name>Mg(2+)</name>
        <dbReference type="ChEBI" id="CHEBI:18420"/>
        <label>2</label>
    </ligand>
</feature>